<evidence type="ECO:0000256" key="4">
    <source>
        <dbReference type="ARBA" id="ARBA00022695"/>
    </source>
</evidence>
<dbReference type="SUPFAM" id="SSF57783">
    <property type="entry name" value="Zinc beta-ribbon"/>
    <property type="match status" value="1"/>
</dbReference>
<evidence type="ECO:0000256" key="10">
    <source>
        <dbReference type="SAM" id="Coils"/>
    </source>
</evidence>
<reference evidence="13 14" key="1">
    <citation type="submission" date="2018-11" db="EMBL/GenBank/DDBJ databases">
        <title>Chryseotalea sanarue gen. nov., sp., nov., a member of the family Cytophagaceae, isolated from a brackish lake in Hamamatsu Japan.</title>
        <authorList>
            <person name="Maejima Y."/>
            <person name="Iino T."/>
            <person name="Muraguchi Y."/>
            <person name="Fukuda K."/>
            <person name="Ohkuma M."/>
            <person name="Moriuchi R."/>
            <person name="Dohra H."/>
            <person name="Kimbara K."/>
            <person name="Shintani M."/>
        </authorList>
    </citation>
    <scope>NUCLEOTIDE SEQUENCE [LARGE SCALE GENOMIC DNA]</scope>
    <source>
        <strain evidence="13 14">Ys</strain>
    </source>
</reference>
<comment type="caution">
    <text evidence="13">The sequence shown here is derived from an EMBL/GenBank/DDBJ whole genome shotgun (WGS) entry which is preliminary data.</text>
</comment>
<evidence type="ECO:0000313" key="13">
    <source>
        <dbReference type="EMBL" id="GCC53695.1"/>
    </source>
</evidence>
<keyword evidence="14" id="KW-1185">Reference proteome</keyword>
<dbReference type="AlphaFoldDB" id="A0A401UFK5"/>
<proteinExistence type="predicted"/>
<feature type="coiled-coil region" evidence="10">
    <location>
        <begin position="427"/>
        <end position="454"/>
    </location>
</feature>
<dbReference type="SMART" id="SM00493">
    <property type="entry name" value="TOPRIM"/>
    <property type="match status" value="1"/>
</dbReference>
<dbReference type="GO" id="GO:1990077">
    <property type="term" value="C:primosome complex"/>
    <property type="evidence" value="ECO:0007669"/>
    <property type="project" value="UniProtKB-KW"/>
</dbReference>
<dbReference type="Gene3D" id="3.90.980.10">
    <property type="entry name" value="DNA primase, catalytic core, N-terminal domain"/>
    <property type="match status" value="1"/>
</dbReference>
<evidence type="ECO:0000256" key="3">
    <source>
        <dbReference type="ARBA" id="ARBA00022679"/>
    </source>
</evidence>
<dbReference type="GO" id="GO:0005737">
    <property type="term" value="C:cytoplasm"/>
    <property type="evidence" value="ECO:0007669"/>
    <property type="project" value="TreeGrafter"/>
</dbReference>
<keyword evidence="7" id="KW-0863">Zinc-finger</keyword>
<evidence type="ECO:0000256" key="7">
    <source>
        <dbReference type="ARBA" id="ARBA00022771"/>
    </source>
</evidence>
<dbReference type="InterPro" id="IPR013264">
    <property type="entry name" value="DNAG_N"/>
</dbReference>
<dbReference type="InterPro" id="IPR034154">
    <property type="entry name" value="TOPRIM_DnaG/twinkle"/>
</dbReference>
<dbReference type="EMBL" id="BHXQ01000011">
    <property type="protein sequence ID" value="GCC53695.1"/>
    <property type="molecule type" value="Genomic_DNA"/>
</dbReference>
<keyword evidence="2" id="KW-0639">Primosome</keyword>
<evidence type="ECO:0000256" key="1">
    <source>
        <dbReference type="ARBA" id="ARBA00022478"/>
    </source>
</evidence>
<dbReference type="PANTHER" id="PTHR30313">
    <property type="entry name" value="DNA PRIMASE"/>
    <property type="match status" value="1"/>
</dbReference>
<dbReference type="OrthoDB" id="9804281at2"/>
<keyword evidence="1" id="KW-0240">DNA-directed RNA polymerase</keyword>
<dbReference type="SUPFAM" id="SSF52540">
    <property type="entry name" value="P-loop containing nucleoside triphosphate hydrolases"/>
    <property type="match status" value="1"/>
</dbReference>
<accession>A0A401UFK5</accession>
<keyword evidence="8" id="KW-0862">Zinc</keyword>
<evidence type="ECO:0000259" key="11">
    <source>
        <dbReference type="SMART" id="SM00400"/>
    </source>
</evidence>
<organism evidence="13 14">
    <name type="scientific">Chryseotalea sanaruensis</name>
    <dbReference type="NCBI Taxonomy" id="2482724"/>
    <lineage>
        <taxon>Bacteria</taxon>
        <taxon>Pseudomonadati</taxon>
        <taxon>Bacteroidota</taxon>
        <taxon>Cytophagia</taxon>
        <taxon>Cytophagales</taxon>
        <taxon>Chryseotaleaceae</taxon>
        <taxon>Chryseotalea</taxon>
    </lineage>
</organism>
<dbReference type="CDD" id="cd01029">
    <property type="entry name" value="TOPRIM_primases"/>
    <property type="match status" value="1"/>
</dbReference>
<dbReference type="SMART" id="SM00400">
    <property type="entry name" value="ZnF_CHCC"/>
    <property type="match status" value="1"/>
</dbReference>
<dbReference type="GO" id="GO:0006269">
    <property type="term" value="P:DNA replication, synthesis of primer"/>
    <property type="evidence" value="ECO:0007669"/>
    <property type="project" value="UniProtKB-KW"/>
</dbReference>
<evidence type="ECO:0000256" key="6">
    <source>
        <dbReference type="ARBA" id="ARBA00022723"/>
    </source>
</evidence>
<dbReference type="InterPro" id="IPR027417">
    <property type="entry name" value="P-loop_NTPase"/>
</dbReference>
<dbReference type="Gene3D" id="3.40.50.300">
    <property type="entry name" value="P-loop containing nucleotide triphosphate hydrolases"/>
    <property type="match status" value="1"/>
</dbReference>
<evidence type="ECO:0000256" key="5">
    <source>
        <dbReference type="ARBA" id="ARBA00022705"/>
    </source>
</evidence>
<feature type="domain" description="Zinc finger CHC2-type" evidence="11">
    <location>
        <begin position="27"/>
        <end position="84"/>
    </location>
</feature>
<dbReference type="Pfam" id="PF01807">
    <property type="entry name" value="Zn_ribbon_DnaG"/>
    <property type="match status" value="1"/>
</dbReference>
<keyword evidence="5" id="KW-0235">DNA replication</keyword>
<dbReference type="Gene3D" id="3.90.580.10">
    <property type="entry name" value="Zinc finger, CHC2-type domain"/>
    <property type="match status" value="1"/>
</dbReference>
<dbReference type="Gene3D" id="3.40.1360.10">
    <property type="match status" value="1"/>
</dbReference>
<keyword evidence="10" id="KW-0175">Coiled coil</keyword>
<dbReference type="Proteomes" id="UP000288227">
    <property type="component" value="Unassembled WGS sequence"/>
</dbReference>
<dbReference type="Pfam" id="PF13155">
    <property type="entry name" value="Toprim_2"/>
    <property type="match status" value="1"/>
</dbReference>
<dbReference type="InterPro" id="IPR002694">
    <property type="entry name" value="Znf_CHC2"/>
</dbReference>
<dbReference type="InterPro" id="IPR036977">
    <property type="entry name" value="DNA_primase_Znf_CHC2"/>
</dbReference>
<dbReference type="GO" id="GO:0000428">
    <property type="term" value="C:DNA-directed RNA polymerase complex"/>
    <property type="evidence" value="ECO:0007669"/>
    <property type="project" value="UniProtKB-KW"/>
</dbReference>
<evidence type="ECO:0000256" key="8">
    <source>
        <dbReference type="ARBA" id="ARBA00022833"/>
    </source>
</evidence>
<dbReference type="GO" id="GO:0003677">
    <property type="term" value="F:DNA binding"/>
    <property type="evidence" value="ECO:0007669"/>
    <property type="project" value="InterPro"/>
</dbReference>
<dbReference type="InterPro" id="IPR006171">
    <property type="entry name" value="TOPRIM_dom"/>
</dbReference>
<keyword evidence="3" id="KW-0808">Transferase</keyword>
<evidence type="ECO:0000313" key="14">
    <source>
        <dbReference type="Proteomes" id="UP000288227"/>
    </source>
</evidence>
<evidence type="ECO:0008006" key="15">
    <source>
        <dbReference type="Google" id="ProtNLM"/>
    </source>
</evidence>
<gene>
    <name evidence="13" type="ORF">SanaruYs_39400</name>
</gene>
<sequence length="859" mass="97757">MEIHEIKQQLTIAQVLDHYGLQANQNNMLSCPFHNDKTPSLQIYPQTNTFCCFSSNCKAGTGDVIEFIRLMEKGTKREAILKAKSLLGHVETKATQPEELSRVAILARYLDGCRKGMGNGERARVYATERGLDWQTLKLGFTGDKVPEVWNKNFKESAAAIGLISKTQDGRYLNRFKNCLVFTLQNAQGHAVGIYGRSLDQGHYYLPGPHQGLYPEYPNANTQKIILTEAIIDAATLQQHTIITHQYTVLACYGTNGFTQEHEQAIRELKQLEEVILFFDGDEAGKEGTKKVAAKLQEIRKDITISSVATPEGEDVNSLAQAHEKEIFTHLIEKRTVIFSTEKREVPSTQANSYKLEIFPHRFLYRTATANYHIKGDLQNNFETLRVSLDIEHPTNGRKSRSKVDLYEDKQVEKLARDASDKLGLRADLVQLDLEALTNLLEQHREKQSTSKEEGKPQSIQVPSHLEVKCKEFLTKPSLIKRLNDLVGQAGVVGEETNRIFLFGIASSYKMPETLHALIQGSSGSGKTHLLAKVSNFIPKEGKKAFTRVTEGSLYNYGMYDLSHQLICIEDLDGMKEEAQLAFRELQSKGVIISSTSSKDENGNVNAYERIVYGPIASMACTTKGEIYEDNMSRCFLIAVDESHEQTIKIIQYQNKKSAGQIDEKREQQITEFLQNCIRILKPYPVINPYADKVQLPEEAHKIRRLNALYQAFVKQITILHQYQRKQDAQGRLISEKEDLQIAAEIMFESIVLKVDELDGSLRQFYERLKTYVKTKGNGHHQSYEFNQREIRHALHLSKSQLQRYLNDLIQLEYIRQAGGFANRGFSYKVLYWDNIQTLRAKVKRHLQGQLDQLELISA</sequence>
<dbReference type="InterPro" id="IPR050219">
    <property type="entry name" value="DnaG_primase"/>
</dbReference>
<dbReference type="GO" id="GO:0008270">
    <property type="term" value="F:zinc ion binding"/>
    <property type="evidence" value="ECO:0007669"/>
    <property type="project" value="UniProtKB-KW"/>
</dbReference>
<feature type="domain" description="Toprim" evidence="12">
    <location>
        <begin position="223"/>
        <end position="301"/>
    </location>
</feature>
<dbReference type="GO" id="GO:0003899">
    <property type="term" value="F:DNA-directed RNA polymerase activity"/>
    <property type="evidence" value="ECO:0007669"/>
    <property type="project" value="InterPro"/>
</dbReference>
<evidence type="ECO:0000259" key="12">
    <source>
        <dbReference type="SMART" id="SM00493"/>
    </source>
</evidence>
<dbReference type="RefSeq" id="WP_127124349.1">
    <property type="nucleotide sequence ID" value="NZ_BHXQ01000011.1"/>
</dbReference>
<dbReference type="SUPFAM" id="SSF56731">
    <property type="entry name" value="DNA primase core"/>
    <property type="match status" value="1"/>
</dbReference>
<keyword evidence="9" id="KW-0804">Transcription</keyword>
<name>A0A401UFK5_9BACT</name>
<dbReference type="Pfam" id="PF08275">
    <property type="entry name" value="DNAG_N"/>
    <property type="match status" value="1"/>
</dbReference>
<dbReference type="InterPro" id="IPR037068">
    <property type="entry name" value="DNA_primase_core_N_sf"/>
</dbReference>
<evidence type="ECO:0000256" key="9">
    <source>
        <dbReference type="ARBA" id="ARBA00023163"/>
    </source>
</evidence>
<protein>
    <recommendedName>
        <fullName evidence="15">Toprim domain-containing protein</fullName>
    </recommendedName>
</protein>
<keyword evidence="4" id="KW-0548">Nucleotidyltransferase</keyword>
<keyword evidence="6" id="KW-0479">Metal-binding</keyword>
<evidence type="ECO:0000256" key="2">
    <source>
        <dbReference type="ARBA" id="ARBA00022515"/>
    </source>
</evidence>
<dbReference type="PANTHER" id="PTHR30313:SF2">
    <property type="entry name" value="DNA PRIMASE"/>
    <property type="match status" value="1"/>
</dbReference>